<dbReference type="Proteomes" id="UP000027002">
    <property type="component" value="Chromosome 3"/>
</dbReference>
<protein>
    <submittedName>
        <fullName evidence="2">Uncharacterized protein</fullName>
    </submittedName>
</protein>
<keyword evidence="3" id="KW-1185">Reference proteome</keyword>
<dbReference type="OrthoDB" id="5401786at2759"/>
<gene>
    <name evidence="2" type="ORF">UV8b_03643</name>
</gene>
<accession>A0A8E5MHB0</accession>
<feature type="region of interest" description="Disordered" evidence="1">
    <location>
        <begin position="549"/>
        <end position="569"/>
    </location>
</feature>
<feature type="compositionally biased region" description="Basic and acidic residues" evidence="1">
    <location>
        <begin position="560"/>
        <end position="569"/>
    </location>
</feature>
<feature type="compositionally biased region" description="Polar residues" evidence="1">
    <location>
        <begin position="77"/>
        <end position="97"/>
    </location>
</feature>
<feature type="region of interest" description="Disordered" evidence="1">
    <location>
        <begin position="1"/>
        <end position="32"/>
    </location>
</feature>
<dbReference type="GeneID" id="66064421"/>
<evidence type="ECO:0000256" key="1">
    <source>
        <dbReference type="SAM" id="MobiDB-lite"/>
    </source>
</evidence>
<dbReference type="AlphaFoldDB" id="A0A8E5MHB0"/>
<dbReference type="EMBL" id="CP072755">
    <property type="protein sequence ID" value="QUC19402.1"/>
    <property type="molecule type" value="Genomic_DNA"/>
</dbReference>
<evidence type="ECO:0000313" key="3">
    <source>
        <dbReference type="Proteomes" id="UP000027002"/>
    </source>
</evidence>
<feature type="region of interest" description="Disordered" evidence="1">
    <location>
        <begin position="500"/>
        <end position="531"/>
    </location>
</feature>
<dbReference type="KEGG" id="uvi:66064421"/>
<feature type="compositionally biased region" description="Basic residues" evidence="1">
    <location>
        <begin position="513"/>
        <end position="522"/>
    </location>
</feature>
<sequence length="597" mass="67926">MDLIRQKPSPRNPSSAHETQHCAHPLHQRPSSTILDESLSMADAFRENGLVAADDALTALVEDPQRLHRARARFSESPPSYRSFVSHNSTRSQSPELQSDEQRRHEKRKWKLIRERRASFPSNQFKAQKSEEIDRLYQEDGSRTSRHPAGTDFYKLAEENVKKRWVEQGIWNEKWETKNVWRWKHEEPLDSEFESNKDKAARAETRLFCPPLEQRGSKPRRSKSAEELRTIEECRRIRELEREASRPYYQFAYQVSKERERIQEEMSLPETLNFSDLNQMHPNRQQAALQARAERGHTPTEPNVQNSIVSTPPDINTRAYERVKNTWVRRGIWNKKWGILPGMSWKHEQSIEEMLREEMGNDSVPPEVGAVEDRRGPSEVPCRPLFGAYPGEQVTSSFSCSVFNNIHEPATLRAGAERIACPLPAAADGHIDDPLQEACPGSDPVRLSNGDPSLPSIASCSERYQAKRREAGRSVLLSGARRGEREVSVEAGLAPELPRTALGPAVRPSKISKAYRRNRTSPRRQPDGSEMTEVLKLVSVSDIASDPLVDSSVQPRRSRRLQEARRITDADSSVGRISPVFAAWNEPPPVQISVSVL</sequence>
<reference evidence="2" key="1">
    <citation type="submission" date="2020-03" db="EMBL/GenBank/DDBJ databases">
        <title>A mixture of massive structural variations and highly conserved coding sequences in Ustilaginoidea virens genome.</title>
        <authorList>
            <person name="Zhang K."/>
            <person name="Zhao Z."/>
            <person name="Zhang Z."/>
            <person name="Li Y."/>
            <person name="Hsiang T."/>
            <person name="Sun W."/>
        </authorList>
    </citation>
    <scope>NUCLEOTIDE SEQUENCE</scope>
    <source>
        <strain evidence="2">UV-8b</strain>
    </source>
</reference>
<proteinExistence type="predicted"/>
<feature type="region of interest" description="Disordered" evidence="1">
    <location>
        <begin position="70"/>
        <end position="107"/>
    </location>
</feature>
<organism evidence="2 3">
    <name type="scientific">Ustilaginoidea virens</name>
    <name type="common">Rice false smut fungus</name>
    <name type="synonym">Villosiclava virens</name>
    <dbReference type="NCBI Taxonomy" id="1159556"/>
    <lineage>
        <taxon>Eukaryota</taxon>
        <taxon>Fungi</taxon>
        <taxon>Dikarya</taxon>
        <taxon>Ascomycota</taxon>
        <taxon>Pezizomycotina</taxon>
        <taxon>Sordariomycetes</taxon>
        <taxon>Hypocreomycetidae</taxon>
        <taxon>Hypocreales</taxon>
        <taxon>Clavicipitaceae</taxon>
        <taxon>Ustilaginoidea</taxon>
    </lineage>
</organism>
<dbReference type="RefSeq" id="XP_042997075.1">
    <property type="nucleotide sequence ID" value="XM_043141141.1"/>
</dbReference>
<evidence type="ECO:0000313" key="2">
    <source>
        <dbReference type="EMBL" id="QUC19402.1"/>
    </source>
</evidence>
<name>A0A8E5MHB0_USTVR</name>